<dbReference type="GO" id="GO:0015074">
    <property type="term" value="P:DNA integration"/>
    <property type="evidence" value="ECO:0007669"/>
    <property type="project" value="InterPro"/>
</dbReference>
<sequence>MLSKGSSEEQSLIGTQRLLKCSLFLSMIIAGAENMLSSLTASSAAAADDDDDVNASNVTAKANTTSATPAAANTDTIIATTTAAAAITTTTTTTTNATTSTVAVSTSTTITSATNTATNPIDDFTDASAVTPTNPTVSPTTRDIATGVDNTATNEDDEHEEDVVYITRKAIVAATTSETIESDHRVRNQVKKILSGPTIDPNKLTCFICNKQYIKLKRHLKNIHKITGAELENAHGKARSQRSGISLQSCNLCGKGVRHMKCHLLNVHKLIPGSDEYRTALGANAERPRKIAEKKKAANQERREGLAKIPVSVQAWIGYESRGGLTVDGKGMLRNMRLVIEILEKQSMTIMSLIEYGTVKKSYELLYQALKKRYKHTSIIVILGHLKRFIDWACSEANYPLCELNNREHNFYSKLCRKRGNLENMARKTAEYIPTVDEMGPLIQYSKHRHIVDGMIDRPGDILDEYSVDLIHAVLAWPLIIRAGARTGVVKNLLVSEVLEAVRSTDGVVIRVKNHKTSSLYGPYQIGIPAREHDMIVNFVQNRSWESEYVFSSKRGKPFSLANIQRFMKKLFRLYGLPRLRIATVRKFLTTQAHKEGNDQIQEATASLLKHSMKTAKRDYKAMQRDLDALDAANRLSRMLQDQLHGKEDGRQGDDEADAGGIVAGAGAVVAVDTSSADAVTADDDTTSDDNGIVTSIVFAGAGAGAVDTSSADAVTADDDTTNDDNDIVTSNMEAVDDGSDGASITSADMDVDDVNPNTSKGNNYASPSTSKATSSIRTVKKRDDRFTPRHLALIKKVFRASINKKKKPSLAVIENKRQELEEIYTYEGYDPQTVTKKIYESVRSQIRLRQ</sequence>
<dbReference type="InterPro" id="IPR011010">
    <property type="entry name" value="DNA_brk_join_enz"/>
</dbReference>
<reference evidence="4" key="1">
    <citation type="submission" date="2022-10" db="EMBL/GenBank/DDBJ databases">
        <title>Genome sequences of endogenous nimaviruses in decapod crustaceans.</title>
        <authorList>
            <person name="Kawato S."/>
            <person name="Nozaki R."/>
            <person name="Kondo H."/>
            <person name="Hirono I."/>
        </authorList>
    </citation>
    <scope>NUCLEOTIDE SEQUENCE</scope>
    <source>
        <strain evidence="4">Kagawa2020</strain>
    </source>
</reference>
<dbReference type="EMBL" id="LC738873">
    <property type="protein sequence ID" value="BDT62301.1"/>
    <property type="molecule type" value="Genomic_DNA"/>
</dbReference>
<feature type="compositionally biased region" description="Low complexity" evidence="3">
    <location>
        <begin position="130"/>
        <end position="141"/>
    </location>
</feature>
<dbReference type="InterPro" id="IPR013762">
    <property type="entry name" value="Integrase-like_cat_sf"/>
</dbReference>
<dbReference type="Gene3D" id="1.10.443.10">
    <property type="entry name" value="Intergrase catalytic core"/>
    <property type="match status" value="1"/>
</dbReference>
<evidence type="ECO:0000256" key="2">
    <source>
        <dbReference type="ARBA" id="ARBA00023172"/>
    </source>
</evidence>
<comment type="similarity">
    <text evidence="1">Belongs to the 'phage' integrase family.</text>
</comment>
<organism evidence="4">
    <name type="scientific">Penaeus semisulcatus majanivirus</name>
    <dbReference type="NCBI Taxonomy" id="2984274"/>
    <lineage>
        <taxon>Viruses</taxon>
        <taxon>Viruses incertae sedis</taxon>
        <taxon>Naldaviricetes</taxon>
        <taxon>Nimaviridae</taxon>
    </lineage>
</organism>
<protein>
    <submittedName>
        <fullName evidence="4">Tyrosine recombinase</fullName>
    </submittedName>
</protein>
<dbReference type="SUPFAM" id="SSF56349">
    <property type="entry name" value="DNA breaking-rejoining enzymes"/>
    <property type="match status" value="1"/>
</dbReference>
<dbReference type="GO" id="GO:0003677">
    <property type="term" value="F:DNA binding"/>
    <property type="evidence" value="ECO:0007669"/>
    <property type="project" value="InterPro"/>
</dbReference>
<evidence type="ECO:0000256" key="1">
    <source>
        <dbReference type="ARBA" id="ARBA00008857"/>
    </source>
</evidence>
<accession>A0A9C7F096</accession>
<feature type="compositionally biased region" description="Polar residues" evidence="3">
    <location>
        <begin position="756"/>
        <end position="778"/>
    </location>
</feature>
<feature type="region of interest" description="Disordered" evidence="3">
    <location>
        <begin position="732"/>
        <end position="782"/>
    </location>
</feature>
<dbReference type="GO" id="GO:0006310">
    <property type="term" value="P:DNA recombination"/>
    <property type="evidence" value="ECO:0007669"/>
    <property type="project" value="UniProtKB-KW"/>
</dbReference>
<name>A0A9C7F096_9VIRU</name>
<evidence type="ECO:0000313" key="4">
    <source>
        <dbReference type="EMBL" id="BDT62301.1"/>
    </source>
</evidence>
<evidence type="ECO:0000256" key="3">
    <source>
        <dbReference type="SAM" id="MobiDB-lite"/>
    </source>
</evidence>
<feature type="region of interest" description="Disordered" evidence="3">
    <location>
        <begin position="123"/>
        <end position="157"/>
    </location>
</feature>
<keyword evidence="2" id="KW-0233">DNA recombination</keyword>
<proteinExistence type="inferred from homology"/>